<evidence type="ECO:0000256" key="1">
    <source>
        <dbReference type="SAM" id="Coils"/>
    </source>
</evidence>
<keyword evidence="2" id="KW-0812">Transmembrane</keyword>
<keyword evidence="4" id="KW-1185">Reference proteome</keyword>
<evidence type="ECO:0000313" key="3">
    <source>
        <dbReference type="EMBL" id="NKI19496.1"/>
    </source>
</evidence>
<proteinExistence type="predicted"/>
<feature type="transmembrane region" description="Helical" evidence="2">
    <location>
        <begin position="21"/>
        <end position="43"/>
    </location>
</feature>
<keyword evidence="2" id="KW-0472">Membrane</keyword>
<dbReference type="InterPro" id="IPR007813">
    <property type="entry name" value="PilN"/>
</dbReference>
<accession>A0ABX1GKK5</accession>
<dbReference type="InterPro" id="IPR052534">
    <property type="entry name" value="Extracell_DNA_Util/SecSys_Comp"/>
</dbReference>
<dbReference type="RefSeq" id="WP_168452007.1">
    <property type="nucleotide sequence ID" value="NZ_JAAWWK010000008.1"/>
</dbReference>
<organism evidence="3 4">
    <name type="scientific">Spongiibacter thalassae</name>
    <dbReference type="NCBI Taxonomy" id="2721624"/>
    <lineage>
        <taxon>Bacteria</taxon>
        <taxon>Pseudomonadati</taxon>
        <taxon>Pseudomonadota</taxon>
        <taxon>Gammaproteobacteria</taxon>
        <taxon>Cellvibrionales</taxon>
        <taxon>Spongiibacteraceae</taxon>
        <taxon>Spongiibacter</taxon>
    </lineage>
</organism>
<name>A0ABX1GKK5_9GAMM</name>
<evidence type="ECO:0000256" key="2">
    <source>
        <dbReference type="SAM" id="Phobius"/>
    </source>
</evidence>
<keyword evidence="2" id="KW-1133">Transmembrane helix</keyword>
<gene>
    <name evidence="3" type="ORF">HCU74_18985</name>
</gene>
<comment type="caution">
    <text evidence="3">The sequence shown here is derived from an EMBL/GenBank/DDBJ whole genome shotgun (WGS) entry which is preliminary data.</text>
</comment>
<protein>
    <submittedName>
        <fullName evidence="3">Pilus assembly protein PilN</fullName>
    </submittedName>
</protein>
<dbReference type="Proteomes" id="UP000765845">
    <property type="component" value="Unassembled WGS sequence"/>
</dbReference>
<evidence type="ECO:0000313" key="4">
    <source>
        <dbReference type="Proteomes" id="UP000765845"/>
    </source>
</evidence>
<dbReference type="EMBL" id="JAAWWK010000008">
    <property type="protein sequence ID" value="NKI19496.1"/>
    <property type="molecule type" value="Genomic_DNA"/>
</dbReference>
<dbReference type="PANTHER" id="PTHR40278:SF2">
    <property type="entry name" value="TYPE IV PILUS INNER MEMBRANE COMPONENT PILN"/>
    <property type="match status" value="1"/>
</dbReference>
<keyword evidence="1" id="KW-0175">Coiled coil</keyword>
<sequence>MANINLLPWREERRQQIQQQFIVVLAGVAVVAVLLVVLAMSIVNGAISNQEGRNAYLQQQITQINKEVAEISELEARRQQLLDRMNIIQSLQGTRPLIVRVFDEMVRTLPDGLFFTSVVRVDSRISVEGIAESNNRVSSLMRKLDASTWFSDPNLTAVKAAPSYGDQASDFKLSFKISAPSPEEDN</sequence>
<feature type="coiled-coil region" evidence="1">
    <location>
        <begin position="57"/>
        <end position="91"/>
    </location>
</feature>
<reference evidence="3 4" key="1">
    <citation type="submission" date="2020-04" db="EMBL/GenBank/DDBJ databases">
        <authorList>
            <person name="Yoon J."/>
        </authorList>
    </citation>
    <scope>NUCLEOTIDE SEQUENCE [LARGE SCALE GENOMIC DNA]</scope>
    <source>
        <strain evidence="3 4">KMU-166</strain>
    </source>
</reference>
<dbReference type="Pfam" id="PF05137">
    <property type="entry name" value="PilN"/>
    <property type="match status" value="1"/>
</dbReference>
<dbReference type="PANTHER" id="PTHR40278">
    <property type="entry name" value="DNA UTILIZATION PROTEIN HOFN"/>
    <property type="match status" value="1"/>
</dbReference>